<evidence type="ECO:0000313" key="7">
    <source>
        <dbReference type="Proteomes" id="UP001190700"/>
    </source>
</evidence>
<dbReference type="PANTHER" id="PTHR43735">
    <property type="entry name" value="APOPTOSIS-INDUCING FACTOR 1"/>
    <property type="match status" value="1"/>
</dbReference>
<evidence type="ECO:0000256" key="2">
    <source>
        <dbReference type="ARBA" id="ARBA00022630"/>
    </source>
</evidence>
<name>A0AAE0L346_9CHLO</name>
<evidence type="ECO:0000313" key="6">
    <source>
        <dbReference type="EMBL" id="KAK3270406.1"/>
    </source>
</evidence>
<dbReference type="AlphaFoldDB" id="A0AAE0L346"/>
<sequence length="378" mass="39495">MGACASAPVYEGPHKQVVVIGGGFGAIATAKALVAGKSQIGVTLVSPLDYLDISWGTPRGLVEPNTAARQVVPYSKIFPSGKIAHKQNKAAKVTATHVVTDSGEELPYDQLVIATGSVYGPDSEAAILKPETGVGANRVEEIKALGSKIATSKGVLIIGAGLSGIEMAGEIAFTYPNVPVKLVCSDEAIGVKFPKSVAEGVTKELAKLPNLQVIYSTKASKADSEKYGCDLCFLTTGLKPVTGFLKDGVLSDAVDDFGYVGTTPELTVRDHPNIFAIGDCAYPGIFLNAPRGTMSGYQTVEACKATLVPNVIRALAGKPLKGVNAGKAGGVMTVHKKAGFGYMDKFVIPAFIVRSMKCPDAFREKTWKDFTGAKPPTA</sequence>
<comment type="caution">
    <text evidence="6">The sequence shown here is derived from an EMBL/GenBank/DDBJ whole genome shotgun (WGS) entry which is preliminary data.</text>
</comment>
<dbReference type="InterPro" id="IPR036188">
    <property type="entry name" value="FAD/NAD-bd_sf"/>
</dbReference>
<dbReference type="Gene3D" id="3.50.50.100">
    <property type="match status" value="1"/>
</dbReference>
<gene>
    <name evidence="6" type="ORF">CYMTET_21197</name>
</gene>
<dbReference type="InterPro" id="IPR023753">
    <property type="entry name" value="FAD/NAD-binding_dom"/>
</dbReference>
<dbReference type="Pfam" id="PF07992">
    <property type="entry name" value="Pyr_redox_2"/>
    <property type="match status" value="1"/>
</dbReference>
<evidence type="ECO:0000259" key="5">
    <source>
        <dbReference type="Pfam" id="PF07992"/>
    </source>
</evidence>
<dbReference type="SUPFAM" id="SSF51905">
    <property type="entry name" value="FAD/NAD(P)-binding domain"/>
    <property type="match status" value="1"/>
</dbReference>
<dbReference type="PRINTS" id="PR00368">
    <property type="entry name" value="FADPNR"/>
</dbReference>
<evidence type="ECO:0000256" key="1">
    <source>
        <dbReference type="ARBA" id="ARBA00006442"/>
    </source>
</evidence>
<dbReference type="GO" id="GO:0004174">
    <property type="term" value="F:electron-transferring-flavoprotein dehydrogenase activity"/>
    <property type="evidence" value="ECO:0007669"/>
    <property type="project" value="TreeGrafter"/>
</dbReference>
<dbReference type="EMBL" id="LGRX02010408">
    <property type="protein sequence ID" value="KAK3270406.1"/>
    <property type="molecule type" value="Genomic_DNA"/>
</dbReference>
<dbReference type="PRINTS" id="PR00469">
    <property type="entry name" value="PNDRDTASEII"/>
</dbReference>
<comment type="similarity">
    <text evidence="1">Belongs to the FAD-dependent oxidoreductase family.</text>
</comment>
<organism evidence="6 7">
    <name type="scientific">Cymbomonas tetramitiformis</name>
    <dbReference type="NCBI Taxonomy" id="36881"/>
    <lineage>
        <taxon>Eukaryota</taxon>
        <taxon>Viridiplantae</taxon>
        <taxon>Chlorophyta</taxon>
        <taxon>Pyramimonadophyceae</taxon>
        <taxon>Pyramimonadales</taxon>
        <taxon>Pyramimonadaceae</taxon>
        <taxon>Cymbomonas</taxon>
    </lineage>
</organism>
<keyword evidence="7" id="KW-1185">Reference proteome</keyword>
<dbReference type="PANTHER" id="PTHR43735:SF3">
    <property type="entry name" value="FERROPTOSIS SUPPRESSOR PROTEIN 1"/>
    <property type="match status" value="1"/>
</dbReference>
<dbReference type="Proteomes" id="UP001190700">
    <property type="component" value="Unassembled WGS sequence"/>
</dbReference>
<dbReference type="GO" id="GO:0050660">
    <property type="term" value="F:flavin adenine dinucleotide binding"/>
    <property type="evidence" value="ECO:0007669"/>
    <property type="project" value="TreeGrafter"/>
</dbReference>
<feature type="domain" description="FAD/NAD(P)-binding" evidence="5">
    <location>
        <begin position="15"/>
        <end position="287"/>
    </location>
</feature>
<keyword evidence="4" id="KW-0560">Oxidoreductase</keyword>
<dbReference type="GO" id="GO:0005737">
    <property type="term" value="C:cytoplasm"/>
    <property type="evidence" value="ECO:0007669"/>
    <property type="project" value="TreeGrafter"/>
</dbReference>
<evidence type="ECO:0000256" key="3">
    <source>
        <dbReference type="ARBA" id="ARBA00022827"/>
    </source>
</evidence>
<keyword evidence="3" id="KW-0274">FAD</keyword>
<keyword evidence="2" id="KW-0285">Flavoprotein</keyword>
<proteinExistence type="inferred from homology"/>
<evidence type="ECO:0000256" key="4">
    <source>
        <dbReference type="ARBA" id="ARBA00023002"/>
    </source>
</evidence>
<protein>
    <recommendedName>
        <fullName evidence="5">FAD/NAD(P)-binding domain-containing protein</fullName>
    </recommendedName>
</protein>
<reference evidence="6 7" key="1">
    <citation type="journal article" date="2015" name="Genome Biol. Evol.">
        <title>Comparative Genomics of a Bacterivorous Green Alga Reveals Evolutionary Causalities and Consequences of Phago-Mixotrophic Mode of Nutrition.</title>
        <authorList>
            <person name="Burns J.A."/>
            <person name="Paasch A."/>
            <person name="Narechania A."/>
            <person name="Kim E."/>
        </authorList>
    </citation>
    <scope>NUCLEOTIDE SEQUENCE [LARGE SCALE GENOMIC DNA]</scope>
    <source>
        <strain evidence="6 7">PLY_AMNH</strain>
    </source>
</reference>
<accession>A0AAE0L346</accession>